<organism evidence="4 5">
    <name type="scientific">Lutibaculum baratangense AMV1</name>
    <dbReference type="NCBI Taxonomy" id="631454"/>
    <lineage>
        <taxon>Bacteria</taxon>
        <taxon>Pseudomonadati</taxon>
        <taxon>Pseudomonadota</taxon>
        <taxon>Alphaproteobacteria</taxon>
        <taxon>Hyphomicrobiales</taxon>
        <taxon>Tepidamorphaceae</taxon>
        <taxon>Lutibaculum</taxon>
    </lineage>
</organism>
<dbReference type="eggNOG" id="COG0456">
    <property type="taxonomic scope" value="Bacteria"/>
</dbReference>
<evidence type="ECO:0000256" key="2">
    <source>
        <dbReference type="ARBA" id="ARBA00023315"/>
    </source>
</evidence>
<feature type="domain" description="N-acetyltransferase" evidence="3">
    <location>
        <begin position="6"/>
        <end position="149"/>
    </location>
</feature>
<evidence type="ECO:0000313" key="4">
    <source>
        <dbReference type="EMBL" id="ESR26558.1"/>
    </source>
</evidence>
<reference evidence="4 5" key="1">
    <citation type="journal article" date="2014" name="Genome Announc.">
        <title>Draft Genome Sequence of Lutibaculum baratangense Strain AMV1T, Isolated from a Mud Volcano in Andamans, India.</title>
        <authorList>
            <person name="Singh A."/>
            <person name="Sreenivas A."/>
            <person name="Sathyanarayana Reddy G."/>
            <person name="Pinnaka A.K."/>
            <person name="Shivaji S."/>
        </authorList>
    </citation>
    <scope>NUCLEOTIDE SEQUENCE [LARGE SCALE GENOMIC DNA]</scope>
    <source>
        <strain evidence="4 5">AMV1</strain>
    </source>
</reference>
<sequence length="149" mass="16882">MTSAGVTARHLEAADRAVWDGLWQGYLDFYEVELPPGVSDRTWERLLHPQFDMHGLLAHDGEGRAIGLCNYLFHPSTWSLQPYCYLEDLYVAEGARGRGGGRALIEMVYAAADARGCERVYWVTHDTNTAARSLYDKVGRLRPFVQYAR</sequence>
<dbReference type="InterPro" id="IPR016181">
    <property type="entry name" value="Acyl_CoA_acyltransferase"/>
</dbReference>
<dbReference type="PROSITE" id="PS51186">
    <property type="entry name" value="GNAT"/>
    <property type="match status" value="1"/>
</dbReference>
<keyword evidence="2" id="KW-0012">Acyltransferase</keyword>
<dbReference type="InterPro" id="IPR000182">
    <property type="entry name" value="GNAT_dom"/>
</dbReference>
<keyword evidence="1 4" id="KW-0808">Transferase</keyword>
<accession>V4TL61</accession>
<dbReference type="AlphaFoldDB" id="V4TL61"/>
<dbReference type="Proteomes" id="UP000017819">
    <property type="component" value="Unassembled WGS sequence"/>
</dbReference>
<keyword evidence="5" id="KW-1185">Reference proteome</keyword>
<comment type="caution">
    <text evidence="4">The sequence shown here is derived from an EMBL/GenBank/DDBJ whole genome shotgun (WGS) entry which is preliminary data.</text>
</comment>
<dbReference type="Gene3D" id="3.40.630.30">
    <property type="match status" value="1"/>
</dbReference>
<dbReference type="GO" id="GO:0008080">
    <property type="term" value="F:N-acetyltransferase activity"/>
    <property type="evidence" value="ECO:0007669"/>
    <property type="project" value="TreeGrafter"/>
</dbReference>
<dbReference type="OrthoDB" id="9805924at2"/>
<dbReference type="EMBL" id="AWXZ01000014">
    <property type="protein sequence ID" value="ESR26558.1"/>
    <property type="molecule type" value="Genomic_DNA"/>
</dbReference>
<protein>
    <submittedName>
        <fullName evidence="4">GNAT family acetyltransferase</fullName>
    </submittedName>
</protein>
<proteinExistence type="predicted"/>
<dbReference type="InterPro" id="IPR051016">
    <property type="entry name" value="Diverse_Substrate_AcTransf"/>
</dbReference>
<gene>
    <name evidence="4" type="ORF">N177_0777</name>
</gene>
<dbReference type="RefSeq" id="WP_023430925.1">
    <property type="nucleotide sequence ID" value="NZ_AWXZ01000014.1"/>
</dbReference>
<dbReference type="PANTHER" id="PTHR10545:SF42">
    <property type="entry name" value="ACETYLTRANSFERASE"/>
    <property type="match status" value="1"/>
</dbReference>
<dbReference type="PANTHER" id="PTHR10545">
    <property type="entry name" value="DIAMINE N-ACETYLTRANSFERASE"/>
    <property type="match status" value="1"/>
</dbReference>
<evidence type="ECO:0000313" key="5">
    <source>
        <dbReference type="Proteomes" id="UP000017819"/>
    </source>
</evidence>
<dbReference type="Pfam" id="PF00583">
    <property type="entry name" value="Acetyltransf_1"/>
    <property type="match status" value="1"/>
</dbReference>
<name>V4TL61_9HYPH</name>
<dbReference type="SUPFAM" id="SSF55729">
    <property type="entry name" value="Acyl-CoA N-acyltransferases (Nat)"/>
    <property type="match status" value="1"/>
</dbReference>
<evidence type="ECO:0000256" key="1">
    <source>
        <dbReference type="ARBA" id="ARBA00022679"/>
    </source>
</evidence>
<dbReference type="STRING" id="631454.N177_0777"/>
<evidence type="ECO:0000259" key="3">
    <source>
        <dbReference type="PROSITE" id="PS51186"/>
    </source>
</evidence>